<keyword evidence="5" id="KW-0805">Transcription regulation</keyword>
<dbReference type="InterPro" id="IPR036236">
    <property type="entry name" value="Znf_C2H2_sf"/>
</dbReference>
<dbReference type="AlphaFoldDB" id="A0A4D6MIN2"/>
<evidence type="ECO:0000256" key="5">
    <source>
        <dbReference type="ARBA" id="ARBA00023015"/>
    </source>
</evidence>
<evidence type="ECO:0000256" key="8">
    <source>
        <dbReference type="PROSITE-ProRule" id="PRU00042"/>
    </source>
</evidence>
<sequence>MKSQSEVDNAVIIGDDRKNNWEERGFAEDAAASMWPPRPYSCTFCKREFRSAQALGGHMNIHRRDKARLKQNPNPHHHNYQPFYHHTIKPLLGNHNHHRFSAPLFSTQINCGITHSHSYSSQATTISTTRSISQENKFSHTSSSSFIFRQMGSPNSEQEKEYSFGGLECGNFVETSLSQNSSPCWDRPNMSCKRLKNSICSLPLFLRPCSKDKGLALQPVEIPLGLHHRIEDLDLELRLGKQQKVE</sequence>
<dbReference type="InterPro" id="IPR052426">
    <property type="entry name" value="Plant_dev_regulator"/>
</dbReference>
<dbReference type="Gene3D" id="3.30.160.60">
    <property type="entry name" value="Classic Zinc Finger"/>
    <property type="match status" value="1"/>
</dbReference>
<evidence type="ECO:0000256" key="1">
    <source>
        <dbReference type="ARBA" id="ARBA00004123"/>
    </source>
</evidence>
<evidence type="ECO:0000256" key="7">
    <source>
        <dbReference type="ARBA" id="ARBA00023242"/>
    </source>
</evidence>
<evidence type="ECO:0000256" key="4">
    <source>
        <dbReference type="ARBA" id="ARBA00022833"/>
    </source>
</evidence>
<comment type="subcellular location">
    <subcellularLocation>
        <location evidence="1">Nucleus</location>
    </subcellularLocation>
</comment>
<proteinExistence type="predicted"/>
<reference evidence="10 11" key="1">
    <citation type="submission" date="2019-04" db="EMBL/GenBank/DDBJ databases">
        <title>An improved genome assembly and genetic linkage map for asparagus bean, Vigna unguiculata ssp. sesquipedialis.</title>
        <authorList>
            <person name="Xia Q."/>
            <person name="Zhang R."/>
            <person name="Dong Y."/>
        </authorList>
    </citation>
    <scope>NUCLEOTIDE SEQUENCE [LARGE SCALE GENOMIC DNA]</scope>
    <source>
        <tissue evidence="10">Leaf</tissue>
    </source>
</reference>
<dbReference type="GO" id="GO:0005634">
    <property type="term" value="C:nucleus"/>
    <property type="evidence" value="ECO:0007669"/>
    <property type="project" value="UniProtKB-SubCell"/>
</dbReference>
<accession>A0A4D6MIN2</accession>
<dbReference type="InterPro" id="IPR013087">
    <property type="entry name" value="Znf_C2H2_type"/>
</dbReference>
<evidence type="ECO:0000259" key="9">
    <source>
        <dbReference type="PROSITE" id="PS50157"/>
    </source>
</evidence>
<keyword evidence="6" id="KW-0804">Transcription</keyword>
<dbReference type="GO" id="GO:0008270">
    <property type="term" value="F:zinc ion binding"/>
    <property type="evidence" value="ECO:0007669"/>
    <property type="project" value="UniProtKB-KW"/>
</dbReference>
<protein>
    <recommendedName>
        <fullName evidence="9">C2H2-type domain-containing protein</fullName>
    </recommendedName>
</protein>
<dbReference type="EMBL" id="CP039351">
    <property type="protein sequence ID" value="QCE01253.1"/>
    <property type="molecule type" value="Genomic_DNA"/>
</dbReference>
<keyword evidence="2" id="KW-0479">Metal-binding</keyword>
<keyword evidence="3 8" id="KW-0863">Zinc-finger</keyword>
<feature type="domain" description="C2H2-type" evidence="9">
    <location>
        <begin position="40"/>
        <end position="67"/>
    </location>
</feature>
<evidence type="ECO:0000256" key="2">
    <source>
        <dbReference type="ARBA" id="ARBA00022723"/>
    </source>
</evidence>
<evidence type="ECO:0000256" key="3">
    <source>
        <dbReference type="ARBA" id="ARBA00022771"/>
    </source>
</evidence>
<name>A0A4D6MIN2_VIGUN</name>
<dbReference type="PROSITE" id="PS00028">
    <property type="entry name" value="ZINC_FINGER_C2H2_1"/>
    <property type="match status" value="1"/>
</dbReference>
<dbReference type="PANTHER" id="PTHR45801">
    <property type="entry name" value="OS07G0101800 PROTEIN"/>
    <property type="match status" value="1"/>
</dbReference>
<evidence type="ECO:0000256" key="6">
    <source>
        <dbReference type="ARBA" id="ARBA00023163"/>
    </source>
</evidence>
<gene>
    <name evidence="10" type="ORF">DEO72_LG7g2548</name>
</gene>
<dbReference type="SUPFAM" id="SSF57667">
    <property type="entry name" value="beta-beta-alpha zinc fingers"/>
    <property type="match status" value="1"/>
</dbReference>
<dbReference type="Pfam" id="PF13912">
    <property type="entry name" value="zf-C2H2_6"/>
    <property type="match status" value="1"/>
</dbReference>
<keyword evidence="4" id="KW-0862">Zinc</keyword>
<dbReference type="PROSITE" id="PS50157">
    <property type="entry name" value="ZINC_FINGER_C2H2_2"/>
    <property type="match status" value="1"/>
</dbReference>
<organism evidence="10 11">
    <name type="scientific">Vigna unguiculata</name>
    <name type="common">Cowpea</name>
    <dbReference type="NCBI Taxonomy" id="3917"/>
    <lineage>
        <taxon>Eukaryota</taxon>
        <taxon>Viridiplantae</taxon>
        <taxon>Streptophyta</taxon>
        <taxon>Embryophyta</taxon>
        <taxon>Tracheophyta</taxon>
        <taxon>Spermatophyta</taxon>
        <taxon>Magnoliopsida</taxon>
        <taxon>eudicotyledons</taxon>
        <taxon>Gunneridae</taxon>
        <taxon>Pentapetalae</taxon>
        <taxon>rosids</taxon>
        <taxon>fabids</taxon>
        <taxon>Fabales</taxon>
        <taxon>Fabaceae</taxon>
        <taxon>Papilionoideae</taxon>
        <taxon>50 kb inversion clade</taxon>
        <taxon>NPAAA clade</taxon>
        <taxon>indigoferoid/millettioid clade</taxon>
        <taxon>Phaseoleae</taxon>
        <taxon>Vigna</taxon>
    </lineage>
</organism>
<evidence type="ECO:0000313" key="11">
    <source>
        <dbReference type="Proteomes" id="UP000501690"/>
    </source>
</evidence>
<keyword evidence="11" id="KW-1185">Reference proteome</keyword>
<keyword evidence="7" id="KW-0539">Nucleus</keyword>
<dbReference type="SMART" id="SM00355">
    <property type="entry name" value="ZnF_C2H2"/>
    <property type="match status" value="1"/>
</dbReference>
<dbReference type="PANTHER" id="PTHR45801:SF5">
    <property type="entry name" value="OS05G0286100 PROTEIN"/>
    <property type="match status" value="1"/>
</dbReference>
<evidence type="ECO:0000313" key="10">
    <source>
        <dbReference type="EMBL" id="QCE01253.1"/>
    </source>
</evidence>
<dbReference type="Proteomes" id="UP000501690">
    <property type="component" value="Linkage Group LG7"/>
</dbReference>